<keyword evidence="10" id="KW-1185">Reference proteome</keyword>
<feature type="binding site" evidence="7">
    <location>
        <position position="11"/>
    </location>
    <ligand>
        <name>Mg(2+)</name>
        <dbReference type="ChEBI" id="CHEBI:18420"/>
    </ligand>
</feature>
<dbReference type="SUPFAM" id="SSF100879">
    <property type="entry name" value="Lesion bypass DNA polymerase (Y-family), little finger domain"/>
    <property type="match status" value="1"/>
</dbReference>
<dbReference type="Gene3D" id="1.10.150.20">
    <property type="entry name" value="5' to 3' exonuclease, C-terminal subdomain"/>
    <property type="match status" value="1"/>
</dbReference>
<keyword evidence="7" id="KW-0235">DNA replication</keyword>
<dbReference type="SUPFAM" id="SSF56672">
    <property type="entry name" value="DNA/RNA polymerases"/>
    <property type="match status" value="1"/>
</dbReference>
<dbReference type="STRING" id="46914.JP75_09220"/>
<keyword evidence="7" id="KW-0238">DNA-binding</keyword>
<dbReference type="AlphaFoldDB" id="A0A087M482"/>
<dbReference type="PANTHER" id="PTHR11076:SF33">
    <property type="entry name" value="DNA POLYMERASE KAPPA"/>
    <property type="match status" value="1"/>
</dbReference>
<comment type="caution">
    <text evidence="9">The sequence shown here is derived from an EMBL/GenBank/DDBJ whole genome shotgun (WGS) entry which is preliminary data.</text>
</comment>
<dbReference type="InterPro" id="IPR043128">
    <property type="entry name" value="Rev_trsase/Diguanyl_cyclase"/>
</dbReference>
<comment type="function">
    <text evidence="5 7">Poorly processive, error-prone DNA polymerase involved in untargeted mutagenesis. Copies undamaged DNA at stalled replication forks, which arise in vivo from mismatched or misaligned primer ends. These misaligned primers can be extended by PolIV. Exhibits no 3'-5' exonuclease (proofreading) activity. May be involved in translesional synthesis, in conjunction with the beta clamp from PolIII.</text>
</comment>
<dbReference type="NCBIfam" id="NF003015">
    <property type="entry name" value="PRK03858.1"/>
    <property type="match status" value="1"/>
</dbReference>
<evidence type="ECO:0000256" key="4">
    <source>
        <dbReference type="ARBA" id="ARBA00022932"/>
    </source>
</evidence>
<comment type="subunit">
    <text evidence="2 7">Monomer.</text>
</comment>
<dbReference type="GO" id="GO:0003887">
    <property type="term" value="F:DNA-directed DNA polymerase activity"/>
    <property type="evidence" value="ECO:0007669"/>
    <property type="project" value="UniProtKB-UniRule"/>
</dbReference>
<evidence type="ECO:0000313" key="9">
    <source>
        <dbReference type="EMBL" id="KFL31685.1"/>
    </source>
</evidence>
<dbReference type="Gene3D" id="3.40.1170.60">
    <property type="match status" value="1"/>
</dbReference>
<evidence type="ECO:0000313" key="10">
    <source>
        <dbReference type="Proteomes" id="UP000028981"/>
    </source>
</evidence>
<dbReference type="GO" id="GO:0003684">
    <property type="term" value="F:damaged DNA binding"/>
    <property type="evidence" value="ECO:0007669"/>
    <property type="project" value="InterPro"/>
</dbReference>
<keyword evidence="7" id="KW-0227">DNA damage</keyword>
<organism evidence="9 10">
    <name type="scientific">Devosia riboflavina</name>
    <dbReference type="NCBI Taxonomy" id="46914"/>
    <lineage>
        <taxon>Bacteria</taxon>
        <taxon>Pseudomonadati</taxon>
        <taxon>Pseudomonadota</taxon>
        <taxon>Alphaproteobacteria</taxon>
        <taxon>Hyphomicrobiales</taxon>
        <taxon>Devosiaceae</taxon>
        <taxon>Devosia</taxon>
    </lineage>
</organism>
<feature type="site" description="Substrate discrimination" evidence="7">
    <location>
        <position position="16"/>
    </location>
</feature>
<evidence type="ECO:0000256" key="6">
    <source>
        <dbReference type="ARBA" id="ARBA00049244"/>
    </source>
</evidence>
<sequence length="418" mass="45388">MSKEPTILHADLDSFYASVEQLLNPDLRGKAMAVGGGVVLAASYEAKAFGVRGGMSGRKARELCPHLLFVRGNFDQYQRLGDAAIAILEDYTPLIERISIDEAFADVAGCTHLFGSPREIAEIVRRRVRDELGLPISVGVARTKHLAKVASQVAKPDGLVVVDPATELDFLHDLPVGLMWGVGPVTEGKLKAEGILTIGQLANAPGRSLRGLLGDAAGEKLSDLAWNRDTRAIVREHRARSAGAQSALGRQPATEAVFRPVLQHLADRVTSRLRAKSLAGRTITVHVRFADMRAVTRAMTLDAPVSATLIVAEIAEELVRQALADHPKEKSISLLAVSVSHIEEQRVIQLELSLGLDDEKRRPGSRQGAARWSADRAMDKARTRFGRDVIGYAAAHLERKNSVPDAFRELAEKDLGRN</sequence>
<keyword evidence="3 7" id="KW-0515">Mutator protein</keyword>
<dbReference type="Proteomes" id="UP000028981">
    <property type="component" value="Unassembled WGS sequence"/>
</dbReference>
<dbReference type="Pfam" id="PF11799">
    <property type="entry name" value="IMS_C"/>
    <property type="match status" value="1"/>
</dbReference>
<dbReference type="GO" id="GO:0009432">
    <property type="term" value="P:SOS response"/>
    <property type="evidence" value="ECO:0007669"/>
    <property type="project" value="TreeGrafter"/>
</dbReference>
<comment type="catalytic activity">
    <reaction evidence="6 7">
        <text>DNA(n) + a 2'-deoxyribonucleoside 5'-triphosphate = DNA(n+1) + diphosphate</text>
        <dbReference type="Rhea" id="RHEA:22508"/>
        <dbReference type="Rhea" id="RHEA-COMP:17339"/>
        <dbReference type="Rhea" id="RHEA-COMP:17340"/>
        <dbReference type="ChEBI" id="CHEBI:33019"/>
        <dbReference type="ChEBI" id="CHEBI:61560"/>
        <dbReference type="ChEBI" id="CHEBI:173112"/>
        <dbReference type="EC" id="2.7.7.7"/>
    </reaction>
</comment>
<dbReference type="PANTHER" id="PTHR11076">
    <property type="entry name" value="DNA REPAIR POLYMERASE UMUC / TRANSFERASE FAMILY MEMBER"/>
    <property type="match status" value="1"/>
</dbReference>
<dbReference type="CDD" id="cd03586">
    <property type="entry name" value="PolY_Pol_IV_kappa"/>
    <property type="match status" value="1"/>
</dbReference>
<keyword evidence="7" id="KW-0234">DNA repair</keyword>
<evidence type="ECO:0000256" key="2">
    <source>
        <dbReference type="ARBA" id="ARBA00011245"/>
    </source>
</evidence>
<dbReference type="Pfam" id="PF00817">
    <property type="entry name" value="IMS"/>
    <property type="match status" value="1"/>
</dbReference>
<dbReference type="EC" id="2.7.7.7" evidence="7"/>
<feature type="binding site" evidence="7">
    <location>
        <position position="101"/>
    </location>
    <ligand>
        <name>Mg(2+)</name>
        <dbReference type="ChEBI" id="CHEBI:18420"/>
    </ligand>
</feature>
<dbReference type="InterPro" id="IPR022880">
    <property type="entry name" value="DNApol_IV"/>
</dbReference>
<protein>
    <recommendedName>
        <fullName evidence="7">DNA polymerase IV</fullName>
        <shortName evidence="7">Pol IV</shortName>
        <ecNumber evidence="7">2.7.7.7</ecNumber>
    </recommendedName>
</protein>
<dbReference type="RefSeq" id="WP_035081742.1">
    <property type="nucleotide sequence ID" value="NZ_JQGC01000006.1"/>
</dbReference>
<dbReference type="PROSITE" id="PS50173">
    <property type="entry name" value="UMUC"/>
    <property type="match status" value="1"/>
</dbReference>
<evidence type="ECO:0000259" key="8">
    <source>
        <dbReference type="PROSITE" id="PS50173"/>
    </source>
</evidence>
<comment type="cofactor">
    <cofactor evidence="7">
        <name>Mg(2+)</name>
        <dbReference type="ChEBI" id="CHEBI:18420"/>
    </cofactor>
    <text evidence="7">Binds 2 magnesium ions per subunit.</text>
</comment>
<keyword evidence="7" id="KW-0479">Metal-binding</keyword>
<evidence type="ECO:0000256" key="1">
    <source>
        <dbReference type="ARBA" id="ARBA00010945"/>
    </source>
</evidence>
<dbReference type="GO" id="GO:0006261">
    <property type="term" value="P:DNA-templated DNA replication"/>
    <property type="evidence" value="ECO:0007669"/>
    <property type="project" value="UniProtKB-UniRule"/>
</dbReference>
<dbReference type="HAMAP" id="MF_01113">
    <property type="entry name" value="DNApol_IV"/>
    <property type="match status" value="1"/>
</dbReference>
<keyword evidence="4 7" id="KW-0239">DNA-directed DNA polymerase</keyword>
<dbReference type="OrthoDB" id="9808813at2"/>
<dbReference type="GO" id="GO:0000287">
    <property type="term" value="F:magnesium ion binding"/>
    <property type="evidence" value="ECO:0007669"/>
    <property type="project" value="UniProtKB-UniRule"/>
</dbReference>
<accession>A0A087M482</accession>
<dbReference type="EMBL" id="JQGC01000006">
    <property type="protein sequence ID" value="KFL31685.1"/>
    <property type="molecule type" value="Genomic_DNA"/>
</dbReference>
<gene>
    <name evidence="7" type="primary">dinB</name>
    <name evidence="9" type="ORF">JP75_09220</name>
</gene>
<name>A0A087M482_9HYPH</name>
<keyword evidence="7" id="KW-0963">Cytoplasm</keyword>
<dbReference type="InterPro" id="IPR017961">
    <property type="entry name" value="DNA_pol_Y-fam_little_finger"/>
</dbReference>
<dbReference type="GO" id="GO:0005829">
    <property type="term" value="C:cytosol"/>
    <property type="evidence" value="ECO:0007669"/>
    <property type="project" value="TreeGrafter"/>
</dbReference>
<dbReference type="InterPro" id="IPR036775">
    <property type="entry name" value="DNA_pol_Y-fam_lit_finger_sf"/>
</dbReference>
<comment type="similarity">
    <text evidence="1 7">Belongs to the DNA polymerase type-Y family.</text>
</comment>
<evidence type="ECO:0000256" key="3">
    <source>
        <dbReference type="ARBA" id="ARBA00022457"/>
    </source>
</evidence>
<keyword evidence="7" id="KW-0808">Transferase</keyword>
<evidence type="ECO:0000256" key="5">
    <source>
        <dbReference type="ARBA" id="ARBA00025589"/>
    </source>
</evidence>
<proteinExistence type="inferred from homology"/>
<dbReference type="GO" id="GO:0006281">
    <property type="term" value="P:DNA repair"/>
    <property type="evidence" value="ECO:0007669"/>
    <property type="project" value="UniProtKB-UniRule"/>
</dbReference>
<dbReference type="InterPro" id="IPR050116">
    <property type="entry name" value="DNA_polymerase-Y"/>
</dbReference>
<feature type="domain" description="UmuC" evidence="8">
    <location>
        <begin position="7"/>
        <end position="183"/>
    </location>
</feature>
<keyword evidence="7" id="KW-0548">Nucleotidyltransferase</keyword>
<feature type="active site" evidence="7">
    <location>
        <position position="102"/>
    </location>
</feature>
<dbReference type="InterPro" id="IPR001126">
    <property type="entry name" value="UmuC"/>
</dbReference>
<evidence type="ECO:0000256" key="7">
    <source>
        <dbReference type="HAMAP-Rule" id="MF_01113"/>
    </source>
</evidence>
<keyword evidence="7" id="KW-0460">Magnesium</keyword>
<dbReference type="Gene3D" id="3.30.70.270">
    <property type="match status" value="1"/>
</dbReference>
<dbReference type="NCBIfam" id="NF002677">
    <property type="entry name" value="PRK02406.1"/>
    <property type="match status" value="1"/>
</dbReference>
<dbReference type="GO" id="GO:0042276">
    <property type="term" value="P:error-prone translesion synthesis"/>
    <property type="evidence" value="ECO:0007669"/>
    <property type="project" value="TreeGrafter"/>
</dbReference>
<dbReference type="InterPro" id="IPR043502">
    <property type="entry name" value="DNA/RNA_pol_sf"/>
</dbReference>
<reference evidence="9 10" key="1">
    <citation type="submission" date="2014-08" db="EMBL/GenBank/DDBJ databases">
        <authorList>
            <person name="Hassan Y.I."/>
            <person name="Lepp D."/>
            <person name="Zhou T."/>
        </authorList>
    </citation>
    <scope>NUCLEOTIDE SEQUENCE [LARGE SCALE GENOMIC DNA]</scope>
    <source>
        <strain evidence="9 10">IFO13584</strain>
    </source>
</reference>
<comment type="subcellular location">
    <subcellularLocation>
        <location evidence="7">Cytoplasm</location>
    </subcellularLocation>
</comment>
<dbReference type="Gene3D" id="3.30.1490.100">
    <property type="entry name" value="DNA polymerase, Y-family, little finger domain"/>
    <property type="match status" value="1"/>
</dbReference>